<evidence type="ECO:0008006" key="7">
    <source>
        <dbReference type="Google" id="ProtNLM"/>
    </source>
</evidence>
<comment type="caution">
    <text evidence="6">The sequence shown here is derived from an EMBL/GenBank/DDBJ whole genome shotgun (WGS) entry which is preliminary data.</text>
</comment>
<keyword evidence="4" id="KW-0574">Periplasm</keyword>
<evidence type="ECO:0000256" key="4">
    <source>
        <dbReference type="ARBA" id="ARBA00022764"/>
    </source>
</evidence>
<dbReference type="PANTHER" id="PTHR30222:SF17">
    <property type="entry name" value="SPERMIDINE_PUTRESCINE-BINDING PERIPLASMIC PROTEIN"/>
    <property type="match status" value="1"/>
</dbReference>
<dbReference type="SUPFAM" id="SSF53850">
    <property type="entry name" value="Periplasmic binding protein-like II"/>
    <property type="match status" value="1"/>
</dbReference>
<evidence type="ECO:0000313" key="6">
    <source>
        <dbReference type="EMBL" id="OEJ76145.1"/>
    </source>
</evidence>
<keyword evidence="3 5" id="KW-0732">Signal</keyword>
<evidence type="ECO:0000256" key="3">
    <source>
        <dbReference type="ARBA" id="ARBA00022729"/>
    </source>
</evidence>
<dbReference type="RefSeq" id="WP_069966304.1">
    <property type="nucleotide sequence ID" value="NZ_CM124774.1"/>
</dbReference>
<evidence type="ECO:0000256" key="5">
    <source>
        <dbReference type="SAM" id="SignalP"/>
    </source>
</evidence>
<feature type="chain" id="PRO_5009184385" description="Polyamine ABC transporter substrate-binding protein" evidence="5">
    <location>
        <begin position="30"/>
        <end position="391"/>
    </location>
</feature>
<sequence length="391" mass="44498">MNRRIFLQLTSLNTLRWLALSTLPTTLSACGTNPDNTLNVRLLKNSIPPQLVRQFRAGLDRQISLNFAAEEQLSRLFDLLTPAETPAATQQQLLPWRRTPGVSQLDLVTLGNYWLSAAIQQQRIQPLNVGQLQTWSELPSRWQQLVRRNDQGQPDANGAVWGIPYRWGTTVLAFRRDRFRDLGWTPTDWSDLWRPELAGKISLLDQAREIIGLTLKKLGQSYNTANLDDVANLRSQLQQLHRQARFYSSTHYLQPLITGDTQLAVGWSSDVLAAMERYPQINAVIPLSGTALWAELWVRPANASNENPLVNQWIDFCLAPERAGQLSLLTGGTSSTALGFNRDLPKELREHRVLFPPNPLVQRSEFLLPLSEESAQQYLRYWEEMRSQPVT</sequence>
<accession>A0A1E5QN81</accession>
<dbReference type="GO" id="GO:0015846">
    <property type="term" value="P:polyamine transport"/>
    <property type="evidence" value="ECO:0007669"/>
    <property type="project" value="InterPro"/>
</dbReference>
<evidence type="ECO:0000256" key="2">
    <source>
        <dbReference type="ARBA" id="ARBA00022448"/>
    </source>
</evidence>
<dbReference type="EMBL" id="MJGC01000041">
    <property type="protein sequence ID" value="OEJ76145.1"/>
    <property type="molecule type" value="Genomic_DNA"/>
</dbReference>
<keyword evidence="2" id="KW-0813">Transport</keyword>
<organism evidence="6">
    <name type="scientific">Desertifilum tharense IPPAS B-1220</name>
    <dbReference type="NCBI Taxonomy" id="1781255"/>
    <lineage>
        <taxon>Bacteria</taxon>
        <taxon>Bacillati</taxon>
        <taxon>Cyanobacteriota</taxon>
        <taxon>Cyanophyceae</taxon>
        <taxon>Desertifilales</taxon>
        <taxon>Desertifilaceae</taxon>
        <taxon>Desertifilum</taxon>
    </lineage>
</organism>
<dbReference type="Pfam" id="PF13343">
    <property type="entry name" value="SBP_bac_6"/>
    <property type="match status" value="1"/>
</dbReference>
<dbReference type="GO" id="GO:0042597">
    <property type="term" value="C:periplasmic space"/>
    <property type="evidence" value="ECO:0007669"/>
    <property type="project" value="UniProtKB-SubCell"/>
</dbReference>
<dbReference type="PRINTS" id="PR00909">
    <property type="entry name" value="SPERMDNBNDNG"/>
</dbReference>
<comment type="subcellular location">
    <subcellularLocation>
        <location evidence="1">Periplasm</location>
    </subcellularLocation>
</comment>
<dbReference type="GO" id="GO:0019808">
    <property type="term" value="F:polyamine binding"/>
    <property type="evidence" value="ECO:0007669"/>
    <property type="project" value="InterPro"/>
</dbReference>
<dbReference type="PANTHER" id="PTHR30222">
    <property type="entry name" value="SPERMIDINE/PUTRESCINE-BINDING PERIPLASMIC PROTEIN"/>
    <property type="match status" value="1"/>
</dbReference>
<dbReference type="InterPro" id="IPR001188">
    <property type="entry name" value="Sperm_putr-bd"/>
</dbReference>
<dbReference type="STRING" id="1781255.BH720_06215"/>
<feature type="signal peptide" evidence="5">
    <location>
        <begin position="1"/>
        <end position="29"/>
    </location>
</feature>
<protein>
    <recommendedName>
        <fullName evidence="7">Polyamine ABC transporter substrate-binding protein</fullName>
    </recommendedName>
</protein>
<dbReference type="PROSITE" id="PS51257">
    <property type="entry name" value="PROKAR_LIPOPROTEIN"/>
    <property type="match status" value="1"/>
</dbReference>
<proteinExistence type="predicted"/>
<dbReference type="OrthoDB" id="503789at2"/>
<reference evidence="6" key="1">
    <citation type="submission" date="2016-09" db="EMBL/GenBank/DDBJ databases">
        <title>Draft genome of thermotolerant cyanobacterium Desertifilum sp. strain IPPAS B-1220.</title>
        <authorList>
            <person name="Sinetova M.A."/>
            <person name="Bolakhan K."/>
            <person name="Zayadan B.K."/>
            <person name="Mironov K.S."/>
            <person name="Ustinova V."/>
            <person name="Kupriyanova E.V."/>
            <person name="Sidorov R.A."/>
            <person name="Skrypnik A.N."/>
            <person name="Gogoleva N.E."/>
            <person name="Gogolev Y.V."/>
            <person name="Los D.A."/>
        </authorList>
    </citation>
    <scope>NUCLEOTIDE SEQUENCE [LARGE SCALE GENOMIC DNA]</scope>
    <source>
        <strain evidence="6">IPPAS B-1220</strain>
    </source>
</reference>
<dbReference type="Gene3D" id="3.40.190.10">
    <property type="entry name" value="Periplasmic binding protein-like II"/>
    <property type="match status" value="2"/>
</dbReference>
<gene>
    <name evidence="6" type="ORF">BH720_06215</name>
</gene>
<name>A0A1E5QN81_9CYAN</name>
<dbReference type="AlphaFoldDB" id="A0A1E5QN81"/>
<evidence type="ECO:0000256" key="1">
    <source>
        <dbReference type="ARBA" id="ARBA00004418"/>
    </source>
</evidence>